<sequence length="72" mass="7852">MAVIGKVVHISIDLVLVSTALAGIRRSAGLTLAANDPSSAIYSTAKQYLEVGERVIDYVQPWVANSKYFKRE</sequence>
<evidence type="ECO:0000313" key="2">
    <source>
        <dbReference type="EMBL" id="KAJ1992272.1"/>
    </source>
</evidence>
<dbReference type="PANTHER" id="PTHR28075">
    <property type="entry name" value="CHROMOSOME 16, WHOLE GENOME SHOTGUN SEQUENCE"/>
    <property type="match status" value="1"/>
</dbReference>
<keyword evidence="3" id="KW-1185">Reference proteome</keyword>
<evidence type="ECO:0008006" key="4">
    <source>
        <dbReference type="Google" id="ProtNLM"/>
    </source>
</evidence>
<proteinExistence type="predicted"/>
<gene>
    <name evidence="2" type="ORF">EDC05_002940</name>
</gene>
<feature type="chain" id="PRO_5047520427" description="DUF1748-domain-containing protein" evidence="1">
    <location>
        <begin position="23"/>
        <end position="72"/>
    </location>
</feature>
<evidence type="ECO:0000313" key="3">
    <source>
        <dbReference type="Proteomes" id="UP001151295"/>
    </source>
</evidence>
<dbReference type="Pfam" id="PF08520">
    <property type="entry name" value="Mitofissin"/>
    <property type="match status" value="1"/>
</dbReference>
<dbReference type="InterPro" id="IPR013726">
    <property type="entry name" value="Mitofissin"/>
</dbReference>
<organism evidence="2 3">
    <name type="scientific">Coemansia umbellata</name>
    <dbReference type="NCBI Taxonomy" id="1424467"/>
    <lineage>
        <taxon>Eukaryota</taxon>
        <taxon>Fungi</taxon>
        <taxon>Fungi incertae sedis</taxon>
        <taxon>Zoopagomycota</taxon>
        <taxon>Kickxellomycotina</taxon>
        <taxon>Kickxellomycetes</taxon>
        <taxon>Kickxellales</taxon>
        <taxon>Kickxellaceae</taxon>
        <taxon>Coemansia</taxon>
    </lineage>
</organism>
<protein>
    <recommendedName>
        <fullName evidence="4">DUF1748-domain-containing protein</fullName>
    </recommendedName>
</protein>
<evidence type="ECO:0000256" key="1">
    <source>
        <dbReference type="SAM" id="SignalP"/>
    </source>
</evidence>
<accession>A0ABQ8PN01</accession>
<feature type="signal peptide" evidence="1">
    <location>
        <begin position="1"/>
        <end position="22"/>
    </location>
</feature>
<dbReference type="EMBL" id="JANBQD010000029">
    <property type="protein sequence ID" value="KAJ1992272.1"/>
    <property type="molecule type" value="Genomic_DNA"/>
</dbReference>
<keyword evidence="1" id="KW-0732">Signal</keyword>
<dbReference type="Proteomes" id="UP001151295">
    <property type="component" value="Unassembled WGS sequence"/>
</dbReference>
<reference evidence="2" key="1">
    <citation type="submission" date="2022-07" db="EMBL/GenBank/DDBJ databases">
        <title>Phylogenomic reconstructions and comparative analyses of Kickxellomycotina fungi.</title>
        <authorList>
            <person name="Reynolds N.K."/>
            <person name="Stajich J.E."/>
            <person name="Barry K."/>
            <person name="Grigoriev I.V."/>
            <person name="Crous P."/>
            <person name="Smith M.E."/>
        </authorList>
    </citation>
    <scope>NUCLEOTIDE SEQUENCE</scope>
    <source>
        <strain evidence="2">BCRC 34882</strain>
    </source>
</reference>
<comment type="caution">
    <text evidence="2">The sequence shown here is derived from an EMBL/GenBank/DDBJ whole genome shotgun (WGS) entry which is preliminary data.</text>
</comment>
<dbReference type="PANTHER" id="PTHR28075:SF1">
    <property type="entry name" value="DUF1748-DOMAIN-CONTAINING PROTEIN"/>
    <property type="match status" value="1"/>
</dbReference>
<name>A0ABQ8PN01_9FUNG</name>